<keyword evidence="5" id="KW-1185">Reference proteome</keyword>
<dbReference type="InterPro" id="IPR036188">
    <property type="entry name" value="FAD/NAD-bd_sf"/>
</dbReference>
<dbReference type="RefSeq" id="XP_049137335.1">
    <property type="nucleotide sequence ID" value="XM_049281378.1"/>
</dbReference>
<evidence type="ECO:0000313" key="4">
    <source>
        <dbReference type="EMBL" id="UQC75690.1"/>
    </source>
</evidence>
<evidence type="ECO:0000256" key="2">
    <source>
        <dbReference type="ARBA" id="ARBA00022827"/>
    </source>
</evidence>
<accession>A0A9Q8SEE1</accession>
<dbReference type="Proteomes" id="UP000830671">
    <property type="component" value="Chromosome 1"/>
</dbReference>
<keyword evidence="1" id="KW-0285">Flavoprotein</keyword>
<protein>
    <submittedName>
        <fullName evidence="4">Dimethylaniline monooxygenase</fullName>
    </submittedName>
</protein>
<keyword evidence="4" id="KW-0503">Monooxygenase</keyword>
<reference evidence="4" key="1">
    <citation type="journal article" date="2021" name="Mol. Plant Microbe Interact.">
        <title>Complete Genome Sequence of the Plant-Pathogenic Fungus Colletotrichum lupini.</title>
        <authorList>
            <person name="Baroncelli R."/>
            <person name="Pensec F."/>
            <person name="Da Lio D."/>
            <person name="Boufleur T."/>
            <person name="Vicente I."/>
            <person name="Sarrocco S."/>
            <person name="Picot A."/>
            <person name="Baraldi E."/>
            <person name="Sukno S."/>
            <person name="Thon M."/>
            <person name="Le Floch G."/>
        </authorList>
    </citation>
    <scope>NUCLEOTIDE SEQUENCE</scope>
    <source>
        <strain evidence="4">IMI 504893</strain>
    </source>
</reference>
<keyword evidence="3" id="KW-0560">Oxidoreductase</keyword>
<sequence length="102" mass="11461">MSQTAIIERAAGSMMKPIRVAVIGAGASGLVTAKYLRQAKQYFGILNIEVRIFEREDGVGGVYKYKVYEEAEMVSSKYLTAFSDFRVPKDLPDFLPVEDYVR</sequence>
<dbReference type="SUPFAM" id="SSF51905">
    <property type="entry name" value="FAD/NAD(P)-binding domain"/>
    <property type="match status" value="1"/>
</dbReference>
<dbReference type="InterPro" id="IPR050346">
    <property type="entry name" value="FMO-like"/>
</dbReference>
<dbReference type="KEGG" id="clup:CLUP02_02346"/>
<dbReference type="GO" id="GO:0004497">
    <property type="term" value="F:monooxygenase activity"/>
    <property type="evidence" value="ECO:0007669"/>
    <property type="project" value="UniProtKB-KW"/>
</dbReference>
<dbReference type="GeneID" id="73336388"/>
<evidence type="ECO:0000313" key="5">
    <source>
        <dbReference type="Proteomes" id="UP000830671"/>
    </source>
</evidence>
<dbReference type="EMBL" id="CP019471">
    <property type="protein sequence ID" value="UQC75690.1"/>
    <property type="molecule type" value="Genomic_DNA"/>
</dbReference>
<gene>
    <name evidence="4" type="ORF">CLUP02_02346</name>
</gene>
<proteinExistence type="predicted"/>
<dbReference type="AlphaFoldDB" id="A0A9Q8SEE1"/>
<evidence type="ECO:0000256" key="1">
    <source>
        <dbReference type="ARBA" id="ARBA00022630"/>
    </source>
</evidence>
<name>A0A9Q8SEE1_9PEZI</name>
<dbReference type="Gene3D" id="3.50.50.60">
    <property type="entry name" value="FAD/NAD(P)-binding domain"/>
    <property type="match status" value="1"/>
</dbReference>
<evidence type="ECO:0000256" key="3">
    <source>
        <dbReference type="ARBA" id="ARBA00023002"/>
    </source>
</evidence>
<dbReference type="PANTHER" id="PTHR23023">
    <property type="entry name" value="DIMETHYLANILINE MONOOXYGENASE"/>
    <property type="match status" value="1"/>
</dbReference>
<dbReference type="Pfam" id="PF13450">
    <property type="entry name" value="NAD_binding_8"/>
    <property type="match status" value="1"/>
</dbReference>
<keyword evidence="2" id="KW-0274">FAD</keyword>
<organism evidence="4 5">
    <name type="scientific">Colletotrichum lupini</name>
    <dbReference type="NCBI Taxonomy" id="145971"/>
    <lineage>
        <taxon>Eukaryota</taxon>
        <taxon>Fungi</taxon>
        <taxon>Dikarya</taxon>
        <taxon>Ascomycota</taxon>
        <taxon>Pezizomycotina</taxon>
        <taxon>Sordariomycetes</taxon>
        <taxon>Hypocreomycetidae</taxon>
        <taxon>Glomerellales</taxon>
        <taxon>Glomerellaceae</taxon>
        <taxon>Colletotrichum</taxon>
        <taxon>Colletotrichum acutatum species complex</taxon>
    </lineage>
</organism>